<evidence type="ECO:0000313" key="5">
    <source>
        <dbReference type="WBParaSite" id="TASK_0000200401-mRNA-1"/>
    </source>
</evidence>
<dbReference type="OrthoDB" id="6282048at2759"/>
<dbReference type="PANTHER" id="PTHR46344">
    <property type="entry name" value="OS02G0202900 PROTEIN"/>
    <property type="match status" value="1"/>
</dbReference>
<name>A0A0R3VX60_TAEAS</name>
<evidence type="ECO:0000256" key="1">
    <source>
        <dbReference type="ARBA" id="ARBA00022441"/>
    </source>
</evidence>
<protein>
    <submittedName>
        <fullName evidence="5">Kelch-like protein 10</fullName>
    </submittedName>
</protein>
<keyword evidence="4" id="KW-1185">Reference proteome</keyword>
<gene>
    <name evidence="3" type="ORF">TASK_LOCUS2005</name>
</gene>
<dbReference type="InterPro" id="IPR015915">
    <property type="entry name" value="Kelch-typ_b-propeller"/>
</dbReference>
<evidence type="ECO:0000256" key="2">
    <source>
        <dbReference type="ARBA" id="ARBA00022737"/>
    </source>
</evidence>
<dbReference type="InterPro" id="IPR006652">
    <property type="entry name" value="Kelch_1"/>
</dbReference>
<proteinExistence type="predicted"/>
<keyword evidence="1" id="KW-0880">Kelch repeat</keyword>
<reference evidence="3 4" key="2">
    <citation type="submission" date="2018-11" db="EMBL/GenBank/DDBJ databases">
        <authorList>
            <consortium name="Pathogen Informatics"/>
        </authorList>
    </citation>
    <scope>NUCLEOTIDE SEQUENCE [LARGE SCALE GENOMIC DNA]</scope>
</reference>
<organism evidence="5">
    <name type="scientific">Taenia asiatica</name>
    <name type="common">Asian tapeworm</name>
    <dbReference type="NCBI Taxonomy" id="60517"/>
    <lineage>
        <taxon>Eukaryota</taxon>
        <taxon>Metazoa</taxon>
        <taxon>Spiralia</taxon>
        <taxon>Lophotrochozoa</taxon>
        <taxon>Platyhelminthes</taxon>
        <taxon>Cestoda</taxon>
        <taxon>Eucestoda</taxon>
        <taxon>Cyclophyllidea</taxon>
        <taxon>Taeniidae</taxon>
        <taxon>Taenia</taxon>
    </lineage>
</organism>
<accession>A0A0R3VX60</accession>
<dbReference type="Proteomes" id="UP000282613">
    <property type="component" value="Unassembled WGS sequence"/>
</dbReference>
<dbReference type="AlphaFoldDB" id="A0A0R3VX60"/>
<dbReference type="WBParaSite" id="TASK_0000200401-mRNA-1">
    <property type="protein sequence ID" value="TASK_0000200401-mRNA-1"/>
    <property type="gene ID" value="TASK_0000200401"/>
</dbReference>
<dbReference type="SMART" id="SM00612">
    <property type="entry name" value="Kelch"/>
    <property type="match status" value="1"/>
</dbReference>
<dbReference type="EMBL" id="UYRS01000868">
    <property type="protein sequence ID" value="VDK24125.1"/>
    <property type="molecule type" value="Genomic_DNA"/>
</dbReference>
<dbReference type="Gene3D" id="2.120.10.80">
    <property type="entry name" value="Kelch-type beta propeller"/>
    <property type="match status" value="1"/>
</dbReference>
<dbReference type="SUPFAM" id="SSF117281">
    <property type="entry name" value="Kelch motif"/>
    <property type="match status" value="1"/>
</dbReference>
<reference evidence="5" key="1">
    <citation type="submission" date="2017-02" db="UniProtKB">
        <authorList>
            <consortium name="WormBaseParasite"/>
        </authorList>
    </citation>
    <scope>IDENTIFICATION</scope>
</reference>
<keyword evidence="2" id="KW-0677">Repeat</keyword>
<evidence type="ECO:0000313" key="4">
    <source>
        <dbReference type="Proteomes" id="UP000282613"/>
    </source>
</evidence>
<dbReference type="PANTHER" id="PTHR46344:SF27">
    <property type="entry name" value="KELCH REPEAT SUPERFAMILY PROTEIN"/>
    <property type="match status" value="1"/>
</dbReference>
<evidence type="ECO:0000313" key="3">
    <source>
        <dbReference type="EMBL" id="VDK24125.1"/>
    </source>
</evidence>
<dbReference type="Pfam" id="PF01344">
    <property type="entry name" value="Kelch_1"/>
    <property type="match status" value="1"/>
</dbReference>
<sequence>MGMDGVVAIGHFIYAVGGYDSHSQLRSLERFNTEQNVWEYMTSMLHPRSALSASVLDGKIWVFGELVALVSLLRMQIRLAVRWMVGRCELLTF</sequence>
<dbReference type="STRING" id="60517.A0A0R3VX60"/>